<evidence type="ECO:0000313" key="3">
    <source>
        <dbReference type="Proteomes" id="UP000244754"/>
    </source>
</evidence>
<dbReference type="EMBL" id="CP026948">
    <property type="protein sequence ID" value="AWB83933.1"/>
    <property type="molecule type" value="Genomic_DNA"/>
</dbReference>
<dbReference type="KEGG" id="clia:C3E79_05110"/>
<comment type="similarity">
    <text evidence="1">Belongs to the universal stress protein A family.</text>
</comment>
<protein>
    <submittedName>
        <fullName evidence="2">Universal stress protein</fullName>
    </submittedName>
</protein>
<dbReference type="SUPFAM" id="SSF52402">
    <property type="entry name" value="Adenine nucleotide alpha hydrolases-like"/>
    <property type="match status" value="1"/>
</dbReference>
<dbReference type="PANTHER" id="PTHR46268">
    <property type="entry name" value="STRESS RESPONSE PROTEIN NHAX"/>
    <property type="match status" value="1"/>
</dbReference>
<dbReference type="Proteomes" id="UP000244754">
    <property type="component" value="Chromosome"/>
</dbReference>
<reference evidence="3" key="1">
    <citation type="submission" date="2018-01" db="EMBL/GenBank/DDBJ databases">
        <authorList>
            <person name="Li J."/>
        </authorList>
    </citation>
    <scope>NUCLEOTIDE SEQUENCE [LARGE SCALE GENOMIC DNA]</scope>
    <source>
        <strain evidence="3">2184</strain>
    </source>
</reference>
<evidence type="ECO:0000313" key="2">
    <source>
        <dbReference type="EMBL" id="AWB83933.1"/>
    </source>
</evidence>
<dbReference type="Pfam" id="PF00582">
    <property type="entry name" value="Usp"/>
    <property type="match status" value="1"/>
</dbReference>
<dbReference type="InterPro" id="IPR006016">
    <property type="entry name" value="UspA"/>
</dbReference>
<dbReference type="PRINTS" id="PR01438">
    <property type="entry name" value="UNVRSLSTRESS"/>
</dbReference>
<dbReference type="InterPro" id="IPR014729">
    <property type="entry name" value="Rossmann-like_a/b/a_fold"/>
</dbReference>
<organism evidence="2 3">
    <name type="scientific">Corynebacterium liangguodongii</name>
    <dbReference type="NCBI Taxonomy" id="2079535"/>
    <lineage>
        <taxon>Bacteria</taxon>
        <taxon>Bacillati</taxon>
        <taxon>Actinomycetota</taxon>
        <taxon>Actinomycetes</taxon>
        <taxon>Mycobacteriales</taxon>
        <taxon>Corynebacteriaceae</taxon>
        <taxon>Corynebacterium</taxon>
    </lineage>
</organism>
<proteinExistence type="inferred from homology"/>
<dbReference type="CDD" id="cd00293">
    <property type="entry name" value="USP-like"/>
    <property type="match status" value="1"/>
</dbReference>
<dbReference type="AlphaFoldDB" id="A0A2S0WDS7"/>
<sequence>MHGYTSIAVGTDGSPTSLVAVRSAASLARAFDADLTVICAHYSANTSLLNTANGEQAKVDIVSVDDAKRVLEVAERIAKEEQAPRVNLQIKSGQPAQVMIDAAQEFGVDLIVVGNKGMRSLAGRVFGNIPGNVAKKAPVDVLLVDTRAEGHD</sequence>
<dbReference type="InterPro" id="IPR006015">
    <property type="entry name" value="Universal_stress_UspA"/>
</dbReference>
<evidence type="ECO:0000256" key="1">
    <source>
        <dbReference type="ARBA" id="ARBA00008791"/>
    </source>
</evidence>
<gene>
    <name evidence="2" type="ORF">C3E79_05110</name>
</gene>
<name>A0A2S0WDS7_9CORY</name>
<dbReference type="RefSeq" id="WP_108403942.1">
    <property type="nucleotide sequence ID" value="NZ_CP026948.1"/>
</dbReference>
<dbReference type="OrthoDB" id="4420982at2"/>
<dbReference type="Gene3D" id="3.40.50.620">
    <property type="entry name" value="HUPs"/>
    <property type="match status" value="1"/>
</dbReference>
<accession>A0A2S0WDS7</accession>
<keyword evidence="3" id="KW-1185">Reference proteome</keyword>
<dbReference type="PANTHER" id="PTHR46268:SF6">
    <property type="entry name" value="UNIVERSAL STRESS PROTEIN UP12"/>
    <property type="match status" value="1"/>
</dbReference>